<reference evidence="1" key="1">
    <citation type="submission" date="2023-10" db="EMBL/GenBank/DDBJ databases">
        <authorList>
            <person name="Rodriguez Cubillos JULIANA M."/>
            <person name="De Vega J."/>
        </authorList>
    </citation>
    <scope>NUCLEOTIDE SEQUENCE</scope>
</reference>
<dbReference type="EMBL" id="CASHSV030000409">
    <property type="protein sequence ID" value="CAJ2663732.1"/>
    <property type="molecule type" value="Genomic_DNA"/>
</dbReference>
<name>A0ACB0L560_TRIPR</name>
<sequence length="775" mass="83555">MGSSGESNINGINASVGGLVWVRRRNGSWWPGRIMSLDELSEGCLVSPRSGTPVKLLGRDDASVDWYNLEKSKRVKAFRCVEYADCIEKAKASAAGLGKKAVKYARREDAILHALELESAYLDKVPLPLCSRSDKSGSEHGESAGGLPSMSNSGDGNEDVTDDLSDSEDNSNSAPELSQSGISFEEPNHNGSLKIQPMQGRRRRTPNDSEDDGTEGVKRMRGLEDLGIGVVSKRKGQSSEGPTEIAQHVSASLNDSITGNGLANGTSVNGVKAYSSLKRKRSQVANAHELLKRKNRRRPLTKVLESTVMVSVPVTCDQLPGSRSSPPCGITDGKISGLESTDSKKSSAMEINNSDSATEAACENATSLTVHDQGSNFPQVDHKVKENETSEIPGLAVNDSSDMLFDVPFVGIEEEKLTPGLSPTLVSCSSGLPQVSALEQQSCQANQSEAFPLRNGFKNESGSTSSAVGHDIVGDGVEKDSSKWQSKGKRNLRHTSKNRKQVSRKYIGMDGESKAYLTGTRNSDGFCEGAGQKQKVEWNVTGVSNASYNCTSQIKCKPVAEGQAEGFRDLIKIVRGTAAEPPQRSLPYRQSRFILNSRYEVADFPGRNCTDGTLYNVKLEAKSSYRPQHVPLVSLMSKLNGKAIIGHPLTVDVLEDGHCDKMLGGSGGDVEVGDIYCAAKPKPVPRRVPSKKSRFSRRKSSKSKKSGLLNKKIRKLSSLTGHRQSEEEKKPVVDKLKGPVIACIPLTVVFSRIHEAVSGQARSTHRAVSATNNNP</sequence>
<organism evidence="1 2">
    <name type="scientific">Trifolium pratense</name>
    <name type="common">Red clover</name>
    <dbReference type="NCBI Taxonomy" id="57577"/>
    <lineage>
        <taxon>Eukaryota</taxon>
        <taxon>Viridiplantae</taxon>
        <taxon>Streptophyta</taxon>
        <taxon>Embryophyta</taxon>
        <taxon>Tracheophyta</taxon>
        <taxon>Spermatophyta</taxon>
        <taxon>Magnoliopsida</taxon>
        <taxon>eudicotyledons</taxon>
        <taxon>Gunneridae</taxon>
        <taxon>Pentapetalae</taxon>
        <taxon>rosids</taxon>
        <taxon>fabids</taxon>
        <taxon>Fabales</taxon>
        <taxon>Fabaceae</taxon>
        <taxon>Papilionoideae</taxon>
        <taxon>50 kb inversion clade</taxon>
        <taxon>NPAAA clade</taxon>
        <taxon>Hologalegina</taxon>
        <taxon>IRL clade</taxon>
        <taxon>Trifolieae</taxon>
        <taxon>Trifolium</taxon>
    </lineage>
</organism>
<keyword evidence="2" id="KW-1185">Reference proteome</keyword>
<proteinExistence type="predicted"/>
<protein>
    <submittedName>
        <fullName evidence="1">Uncharacterized protein</fullName>
    </submittedName>
</protein>
<evidence type="ECO:0000313" key="2">
    <source>
        <dbReference type="Proteomes" id="UP001177021"/>
    </source>
</evidence>
<comment type="caution">
    <text evidence="1">The sequence shown here is derived from an EMBL/GenBank/DDBJ whole genome shotgun (WGS) entry which is preliminary data.</text>
</comment>
<dbReference type="Proteomes" id="UP001177021">
    <property type="component" value="Unassembled WGS sequence"/>
</dbReference>
<accession>A0ACB0L560</accession>
<gene>
    <name evidence="1" type="ORF">MILVUS5_LOCUS29097</name>
</gene>
<evidence type="ECO:0000313" key="1">
    <source>
        <dbReference type="EMBL" id="CAJ2663732.1"/>
    </source>
</evidence>